<name>A0AAV4QV63_CAEEX</name>
<evidence type="ECO:0000313" key="4">
    <source>
        <dbReference type="Proteomes" id="UP001054945"/>
    </source>
</evidence>
<dbReference type="InterPro" id="IPR036047">
    <property type="entry name" value="F-box-like_dom_sf"/>
</dbReference>
<dbReference type="SMART" id="SM00256">
    <property type="entry name" value="FBOX"/>
    <property type="match status" value="1"/>
</dbReference>
<keyword evidence="3" id="KW-0547">Nucleotide-binding</keyword>
<dbReference type="SUPFAM" id="SSF81383">
    <property type="entry name" value="F-box domain"/>
    <property type="match status" value="1"/>
</dbReference>
<feature type="domain" description="F-box" evidence="2">
    <location>
        <begin position="187"/>
        <end position="235"/>
    </location>
</feature>
<evidence type="ECO:0000256" key="1">
    <source>
        <dbReference type="SAM" id="MobiDB-lite"/>
    </source>
</evidence>
<feature type="compositionally biased region" description="Polar residues" evidence="1">
    <location>
        <begin position="42"/>
        <end position="61"/>
    </location>
</feature>
<keyword evidence="3" id="KW-0347">Helicase</keyword>
<keyword evidence="3" id="KW-0378">Hydrolase</keyword>
<dbReference type="Pfam" id="PF12937">
    <property type="entry name" value="F-box-like"/>
    <property type="match status" value="1"/>
</dbReference>
<dbReference type="InterPro" id="IPR001810">
    <property type="entry name" value="F-box_dom"/>
</dbReference>
<comment type="caution">
    <text evidence="3">The sequence shown here is derived from an EMBL/GenBank/DDBJ whole genome shotgun (WGS) entry which is preliminary data.</text>
</comment>
<reference evidence="3 4" key="1">
    <citation type="submission" date="2021-06" db="EMBL/GenBank/DDBJ databases">
        <title>Caerostris extrusa draft genome.</title>
        <authorList>
            <person name="Kono N."/>
            <person name="Arakawa K."/>
        </authorList>
    </citation>
    <scope>NUCLEOTIDE SEQUENCE [LARGE SCALE GENOMIC DNA]</scope>
</reference>
<proteinExistence type="predicted"/>
<evidence type="ECO:0000313" key="3">
    <source>
        <dbReference type="EMBL" id="GIY13159.1"/>
    </source>
</evidence>
<protein>
    <submittedName>
        <fullName evidence="3">DNA helicase</fullName>
    </submittedName>
</protein>
<feature type="compositionally biased region" description="Basic and acidic residues" evidence="1">
    <location>
        <begin position="25"/>
        <end position="38"/>
    </location>
</feature>
<dbReference type="AlphaFoldDB" id="A0AAV4QV63"/>
<evidence type="ECO:0000259" key="2">
    <source>
        <dbReference type="PROSITE" id="PS50181"/>
    </source>
</evidence>
<gene>
    <name evidence="3" type="primary">FBXO18_1</name>
    <name evidence="3" type="ORF">CEXT_433131</name>
</gene>
<keyword evidence="4" id="KW-1185">Reference proteome</keyword>
<dbReference type="Gene3D" id="1.20.1280.50">
    <property type="match status" value="1"/>
</dbReference>
<accession>A0AAV4QV63</accession>
<dbReference type="GO" id="GO:0004386">
    <property type="term" value="F:helicase activity"/>
    <property type="evidence" value="ECO:0007669"/>
    <property type="project" value="UniProtKB-KW"/>
</dbReference>
<sequence length="271" mass="30764">MYPRIRNKRSAACASFTKASQLLKESSEKKDESIKNEVADVSNPSVSSNDANVPSTSQSSEYPKKKINKFSQRTSCYKSASNAKQKIRNRSSVSKSSHKILHYFKPIFRYSNKKTIKKSTNTSVFDGSPPVDCTSNDCDTLPLMKRFDKEIAETPVKETVFHSTLKEPKHLLNDTDTSDSDDGIARPNYFETLPPHIIELILCQIPFVDLMRNALVCKTWCDIINAESFIEWKKIYYRLKKDSDKGPLHMEWICSQVSIDAAENCFGGLIK</sequence>
<dbReference type="EMBL" id="BPLR01006897">
    <property type="protein sequence ID" value="GIY13159.1"/>
    <property type="molecule type" value="Genomic_DNA"/>
</dbReference>
<dbReference type="PROSITE" id="PS50181">
    <property type="entry name" value="FBOX"/>
    <property type="match status" value="1"/>
</dbReference>
<keyword evidence="3" id="KW-0067">ATP-binding</keyword>
<organism evidence="3 4">
    <name type="scientific">Caerostris extrusa</name>
    <name type="common">Bark spider</name>
    <name type="synonym">Caerostris bankana</name>
    <dbReference type="NCBI Taxonomy" id="172846"/>
    <lineage>
        <taxon>Eukaryota</taxon>
        <taxon>Metazoa</taxon>
        <taxon>Ecdysozoa</taxon>
        <taxon>Arthropoda</taxon>
        <taxon>Chelicerata</taxon>
        <taxon>Arachnida</taxon>
        <taxon>Araneae</taxon>
        <taxon>Araneomorphae</taxon>
        <taxon>Entelegynae</taxon>
        <taxon>Araneoidea</taxon>
        <taxon>Araneidae</taxon>
        <taxon>Caerostris</taxon>
    </lineage>
</organism>
<dbReference type="Proteomes" id="UP001054945">
    <property type="component" value="Unassembled WGS sequence"/>
</dbReference>
<feature type="region of interest" description="Disordered" evidence="1">
    <location>
        <begin position="23"/>
        <end position="65"/>
    </location>
</feature>